<keyword evidence="3" id="KW-0862">Zinc</keyword>
<organism evidence="8">
    <name type="scientific">Lepeophtheirus salmonis</name>
    <name type="common">Salmon louse</name>
    <name type="synonym">Caligus salmonis</name>
    <dbReference type="NCBI Taxonomy" id="72036"/>
    <lineage>
        <taxon>Eukaryota</taxon>
        <taxon>Metazoa</taxon>
        <taxon>Ecdysozoa</taxon>
        <taxon>Arthropoda</taxon>
        <taxon>Crustacea</taxon>
        <taxon>Multicrustacea</taxon>
        <taxon>Hexanauplia</taxon>
        <taxon>Copepoda</taxon>
        <taxon>Siphonostomatoida</taxon>
        <taxon>Caligidae</taxon>
        <taxon>Lepeophtheirus</taxon>
    </lineage>
</organism>
<sequence length="369" mass="42464">MILEAEFQGQEPPVLPSPPPTPPSAPAFETLSSSGGDNESITEWKDRIRKQLESVEYFTELDSESKRENSSSASEVTNPSPSEGTLRIQWKSLKEEVSELMRQLDNISFQEVNQIKKSITRKINDHPILVLKFDKQKEVLQSAAVQLENEIPDIISKYECKIYDTDQIIHAVDSLLDRNERDLDLILQLRSNRTESSISPNILINKNKLINDLLKAHEEEICLLKVEKCRLNEKIEDFKSKSLRDVQIVKDKIEILKVEVINTSKGKINYIKEYETELKLLQTDLENAERRAHRIRERTGQQQDWFGCPVCLCLLKPPLRIFQCPEGHILCEECKENPALVHCPQCRVPLEGLCSRNRALEEVARSYFS</sequence>
<dbReference type="SUPFAM" id="SSF57850">
    <property type="entry name" value="RING/U-box"/>
    <property type="match status" value="1"/>
</dbReference>
<reference evidence="8" key="1">
    <citation type="submission" date="2014-05" db="EMBL/GenBank/DDBJ databases">
        <authorList>
            <person name="Chronopoulou M."/>
        </authorList>
    </citation>
    <scope>NUCLEOTIDE SEQUENCE</scope>
    <source>
        <tissue evidence="8">Whole organism</tissue>
    </source>
</reference>
<keyword evidence="1" id="KW-0479">Metal-binding</keyword>
<feature type="coiled-coil region" evidence="5">
    <location>
        <begin position="271"/>
        <end position="298"/>
    </location>
</feature>
<accession>A0A0K2VBW2</accession>
<proteinExistence type="predicted"/>
<keyword evidence="5" id="KW-0175">Coiled coil</keyword>
<dbReference type="InterPro" id="IPR013083">
    <property type="entry name" value="Znf_RING/FYVE/PHD"/>
</dbReference>
<dbReference type="CDD" id="cd16571">
    <property type="entry name" value="RING-HC_SIAHs"/>
    <property type="match status" value="1"/>
</dbReference>
<evidence type="ECO:0000256" key="4">
    <source>
        <dbReference type="PROSITE-ProRule" id="PRU00175"/>
    </source>
</evidence>
<evidence type="ECO:0000256" key="2">
    <source>
        <dbReference type="ARBA" id="ARBA00022771"/>
    </source>
</evidence>
<feature type="compositionally biased region" description="Pro residues" evidence="6">
    <location>
        <begin position="13"/>
        <end position="25"/>
    </location>
</feature>
<evidence type="ECO:0000313" key="8">
    <source>
        <dbReference type="EMBL" id="CDW47795.1"/>
    </source>
</evidence>
<dbReference type="EMBL" id="HACA01030435">
    <property type="protein sequence ID" value="CDW47796.1"/>
    <property type="molecule type" value="Transcribed_RNA"/>
</dbReference>
<feature type="region of interest" description="Disordered" evidence="6">
    <location>
        <begin position="1"/>
        <end position="45"/>
    </location>
</feature>
<dbReference type="InterPro" id="IPR049548">
    <property type="entry name" value="Sina-like_RING"/>
</dbReference>
<dbReference type="PANTHER" id="PTHR10315">
    <property type="entry name" value="E3 UBIQUITIN PROTEIN LIGASE SIAH"/>
    <property type="match status" value="1"/>
</dbReference>
<protein>
    <recommendedName>
        <fullName evidence="7">RING-type domain-containing protein</fullName>
    </recommendedName>
</protein>
<feature type="domain" description="RING-type" evidence="7">
    <location>
        <begin position="308"/>
        <end position="347"/>
    </location>
</feature>
<dbReference type="GO" id="GO:0008270">
    <property type="term" value="F:zinc ion binding"/>
    <property type="evidence" value="ECO:0007669"/>
    <property type="project" value="UniProtKB-KW"/>
</dbReference>
<evidence type="ECO:0000259" key="7">
    <source>
        <dbReference type="PROSITE" id="PS50089"/>
    </source>
</evidence>
<dbReference type="AlphaFoldDB" id="A0A0K2VBW2"/>
<dbReference type="Gene3D" id="3.30.40.10">
    <property type="entry name" value="Zinc/RING finger domain, C3HC4 (zinc finger)"/>
    <property type="match status" value="1"/>
</dbReference>
<feature type="compositionally biased region" description="Polar residues" evidence="6">
    <location>
        <begin position="30"/>
        <end position="41"/>
    </location>
</feature>
<dbReference type="PROSITE" id="PS50089">
    <property type="entry name" value="ZF_RING_2"/>
    <property type="match status" value="1"/>
</dbReference>
<dbReference type="PANTHER" id="PTHR10315:SF147">
    <property type="entry name" value="E3 UBIQUITIN-PROTEIN LIGASE SINA-LIKE 11-RELATED"/>
    <property type="match status" value="1"/>
</dbReference>
<dbReference type="GO" id="GO:0061630">
    <property type="term" value="F:ubiquitin protein ligase activity"/>
    <property type="evidence" value="ECO:0007669"/>
    <property type="project" value="TreeGrafter"/>
</dbReference>
<evidence type="ECO:0000256" key="3">
    <source>
        <dbReference type="ARBA" id="ARBA00022833"/>
    </source>
</evidence>
<feature type="region of interest" description="Disordered" evidence="6">
    <location>
        <begin position="59"/>
        <end position="85"/>
    </location>
</feature>
<dbReference type="GO" id="GO:0005737">
    <property type="term" value="C:cytoplasm"/>
    <property type="evidence" value="ECO:0007669"/>
    <property type="project" value="TreeGrafter"/>
</dbReference>
<dbReference type="EMBL" id="HACA01030434">
    <property type="protein sequence ID" value="CDW47795.1"/>
    <property type="molecule type" value="Transcribed_RNA"/>
</dbReference>
<dbReference type="InterPro" id="IPR052088">
    <property type="entry name" value="E3_ubiquitin-ligase_SINA"/>
</dbReference>
<evidence type="ECO:0000256" key="5">
    <source>
        <dbReference type="SAM" id="Coils"/>
    </source>
</evidence>
<dbReference type="InterPro" id="IPR001841">
    <property type="entry name" value="Znf_RING"/>
</dbReference>
<name>A0A0K2VBW2_LEPSM</name>
<evidence type="ECO:0000256" key="1">
    <source>
        <dbReference type="ARBA" id="ARBA00022723"/>
    </source>
</evidence>
<dbReference type="OrthoDB" id="6332692at2759"/>
<dbReference type="Pfam" id="PF21362">
    <property type="entry name" value="Sina_RING"/>
    <property type="match status" value="1"/>
</dbReference>
<evidence type="ECO:0000256" key="6">
    <source>
        <dbReference type="SAM" id="MobiDB-lite"/>
    </source>
</evidence>
<keyword evidence="2 4" id="KW-0863">Zinc-finger</keyword>